<dbReference type="OrthoDB" id="9812295at2"/>
<proteinExistence type="predicted"/>
<feature type="domain" description="NADPH-dependent FMN reductase-like" evidence="1">
    <location>
        <begin position="4"/>
        <end position="136"/>
    </location>
</feature>
<dbReference type="PANTHER" id="PTHR30543">
    <property type="entry name" value="CHROMATE REDUCTASE"/>
    <property type="match status" value="1"/>
</dbReference>
<dbReference type="InterPro" id="IPR029039">
    <property type="entry name" value="Flavoprotein-like_sf"/>
</dbReference>
<sequence length="173" mass="19477">MTTIISCTNREGSNTLKLAEYYHKELAAKGFESEIFSLQSLPDNFIISDLYGKRSEAFQSIQDKISATTKFIFVVPEYNGSFPGILKLFIDACTFPDSFYGKKAALVGLSTGKYGNVRGIEHFTGICHYINLHVLPLRIHIPAVGKEFDEKGDLFKEDTVKFVTQQIEQFIAF</sequence>
<evidence type="ECO:0000313" key="2">
    <source>
        <dbReference type="EMBL" id="SDM70808.1"/>
    </source>
</evidence>
<dbReference type="Gene3D" id="3.40.50.360">
    <property type="match status" value="1"/>
</dbReference>
<evidence type="ECO:0000259" key="1">
    <source>
        <dbReference type="Pfam" id="PF03358"/>
    </source>
</evidence>
<name>A0A1G9VEY5_9SPHI</name>
<dbReference type="EMBL" id="FNHH01000020">
    <property type="protein sequence ID" value="SDM70808.1"/>
    <property type="molecule type" value="Genomic_DNA"/>
</dbReference>
<dbReference type="InterPro" id="IPR005025">
    <property type="entry name" value="FMN_Rdtase-like_dom"/>
</dbReference>
<dbReference type="AlphaFoldDB" id="A0A1G9VEY5"/>
<dbReference type="GO" id="GO:0005829">
    <property type="term" value="C:cytosol"/>
    <property type="evidence" value="ECO:0007669"/>
    <property type="project" value="TreeGrafter"/>
</dbReference>
<dbReference type="GO" id="GO:0010181">
    <property type="term" value="F:FMN binding"/>
    <property type="evidence" value="ECO:0007669"/>
    <property type="project" value="TreeGrafter"/>
</dbReference>
<protein>
    <submittedName>
        <fullName evidence="2">NAD(P)H-dependent FMN reductase</fullName>
    </submittedName>
</protein>
<dbReference type="PANTHER" id="PTHR30543:SF21">
    <property type="entry name" value="NAD(P)H-DEPENDENT FMN REDUCTASE LOT6"/>
    <property type="match status" value="1"/>
</dbReference>
<organism evidence="2 3">
    <name type="scientific">Daejeonella rubra</name>
    <dbReference type="NCBI Taxonomy" id="990371"/>
    <lineage>
        <taxon>Bacteria</taxon>
        <taxon>Pseudomonadati</taxon>
        <taxon>Bacteroidota</taxon>
        <taxon>Sphingobacteriia</taxon>
        <taxon>Sphingobacteriales</taxon>
        <taxon>Sphingobacteriaceae</taxon>
        <taxon>Daejeonella</taxon>
    </lineage>
</organism>
<dbReference type="RefSeq" id="WP_090705642.1">
    <property type="nucleotide sequence ID" value="NZ_FNHH01000020.1"/>
</dbReference>
<dbReference type="GO" id="GO:0016491">
    <property type="term" value="F:oxidoreductase activity"/>
    <property type="evidence" value="ECO:0007669"/>
    <property type="project" value="InterPro"/>
</dbReference>
<dbReference type="Proteomes" id="UP000199226">
    <property type="component" value="Unassembled WGS sequence"/>
</dbReference>
<dbReference type="STRING" id="990371.SAMN05421813_12051"/>
<gene>
    <name evidence="2" type="ORF">SAMN05421813_12051</name>
</gene>
<evidence type="ECO:0000313" key="3">
    <source>
        <dbReference type="Proteomes" id="UP000199226"/>
    </source>
</evidence>
<accession>A0A1G9VEY5</accession>
<keyword evidence="3" id="KW-1185">Reference proteome</keyword>
<dbReference type="SUPFAM" id="SSF52218">
    <property type="entry name" value="Flavoproteins"/>
    <property type="match status" value="1"/>
</dbReference>
<dbReference type="Pfam" id="PF03358">
    <property type="entry name" value="FMN_red"/>
    <property type="match status" value="1"/>
</dbReference>
<dbReference type="InterPro" id="IPR050712">
    <property type="entry name" value="NAD(P)H-dep_reductase"/>
</dbReference>
<reference evidence="3" key="1">
    <citation type="submission" date="2016-10" db="EMBL/GenBank/DDBJ databases">
        <authorList>
            <person name="Varghese N."/>
            <person name="Submissions S."/>
        </authorList>
    </citation>
    <scope>NUCLEOTIDE SEQUENCE [LARGE SCALE GENOMIC DNA]</scope>
    <source>
        <strain evidence="3">DSM 24536</strain>
    </source>
</reference>